<dbReference type="eggNOG" id="COG0614">
    <property type="taxonomic scope" value="Bacteria"/>
</dbReference>
<feature type="chain" id="PRO_5006698383" evidence="1">
    <location>
        <begin position="41"/>
        <end position="388"/>
    </location>
</feature>
<feature type="domain" description="Fe/B12 periplasmic-binding" evidence="2">
    <location>
        <begin position="59"/>
        <end position="360"/>
    </location>
</feature>
<evidence type="ECO:0000259" key="2">
    <source>
        <dbReference type="PROSITE" id="PS50983"/>
    </source>
</evidence>
<dbReference type="PROSITE" id="PS50983">
    <property type="entry name" value="FE_B12_PBP"/>
    <property type="match status" value="1"/>
</dbReference>
<keyword evidence="5" id="KW-1185">Reference proteome</keyword>
<dbReference type="Proteomes" id="UP000041595">
    <property type="component" value="Unassembled WGS sequence"/>
</dbReference>
<dbReference type="SUPFAM" id="SSF53807">
    <property type="entry name" value="Helical backbone' metal receptor"/>
    <property type="match status" value="1"/>
</dbReference>
<dbReference type="InterPro" id="IPR002491">
    <property type="entry name" value="ABC_transptr_periplasmic_BD"/>
</dbReference>
<feature type="signal peptide" evidence="1">
    <location>
        <begin position="1"/>
        <end position="40"/>
    </location>
</feature>
<dbReference type="EMBL" id="CQEH01000008">
    <property type="protein sequence ID" value="CNL07753.1"/>
    <property type="molecule type" value="Genomic_DNA"/>
</dbReference>
<reference evidence="4 6" key="2">
    <citation type="submission" date="2015-03" db="EMBL/GenBank/DDBJ databases">
        <authorList>
            <person name="Murphy D."/>
        </authorList>
    </citation>
    <scope>NUCLEOTIDE SEQUENCE [LARGE SCALE GENOMIC DNA]</scope>
    <source>
        <strain evidence="4 6">IP06005</strain>
    </source>
</reference>
<dbReference type="InterPro" id="IPR050902">
    <property type="entry name" value="ABC_Transporter_SBP"/>
</dbReference>
<dbReference type="AlphaFoldDB" id="A0A0T9U601"/>
<proteinExistence type="predicted"/>
<evidence type="ECO:0000313" key="6">
    <source>
        <dbReference type="Proteomes" id="UP000041595"/>
    </source>
</evidence>
<evidence type="ECO:0000256" key="1">
    <source>
        <dbReference type="SAM" id="SignalP"/>
    </source>
</evidence>
<evidence type="ECO:0000313" key="4">
    <source>
        <dbReference type="EMBL" id="CNL21675.1"/>
    </source>
</evidence>
<dbReference type="PANTHER" id="PTHR30535">
    <property type="entry name" value="VITAMIN B12-BINDING PROTEIN"/>
    <property type="match status" value="1"/>
</dbReference>
<evidence type="ECO:0000313" key="3">
    <source>
        <dbReference type="EMBL" id="CNL07753.1"/>
    </source>
</evidence>
<sequence>MQLVLRTIKLRAMVSGKMAKWLSISALFVSTLMAGFSASAVTVTDMAGRSVEIPAKVDRILLGEGRLFYAVSLLEGKKPFDRIVGWQGDFRKLDTQTYAIYQAKFPQIDNIPLIGNTTADSISPEKVLTLNLDIAIFGLSGHGPGKNSELVNQLEKAGVPVVFVDFRTSPLKNTLPSMRVLGKVLHREQQAENYIKFYQEQVRQVTDITSKIPKNNQPSVFIELHAGSSEECCGSAGKGNMGDFIDQAGGNNMAKNLLPGALGTVNLEKVLAANPDIYIASGGKAPDSKAPGVALGAQVTPEQAQASLQKILNRKGINTLSAVKDGRSYAIWHNYYNSPYNLLAIQSFAKWFYPEQFASLDPKKTMDDLYAQFLAVEPSGTYWIEAGK</sequence>
<gene>
    <name evidence="4" type="primary">yiuA</name>
    <name evidence="4" type="ORF">ERS137965_02402</name>
    <name evidence="3" type="ORF">ERS137966_02165</name>
</gene>
<dbReference type="EMBL" id="CQEJ01000012">
    <property type="protein sequence ID" value="CNL21675.1"/>
    <property type="molecule type" value="Genomic_DNA"/>
</dbReference>
<organism evidence="4 6">
    <name type="scientific">Yersinia aldovae</name>
    <dbReference type="NCBI Taxonomy" id="29483"/>
    <lineage>
        <taxon>Bacteria</taxon>
        <taxon>Pseudomonadati</taxon>
        <taxon>Pseudomonadota</taxon>
        <taxon>Gammaproteobacteria</taxon>
        <taxon>Enterobacterales</taxon>
        <taxon>Yersiniaceae</taxon>
        <taxon>Yersinia</taxon>
    </lineage>
</organism>
<dbReference type="STRING" id="1453495.AT01_1044"/>
<name>A0A0T9U601_YERAL</name>
<evidence type="ECO:0000313" key="5">
    <source>
        <dbReference type="Proteomes" id="UP000038647"/>
    </source>
</evidence>
<accession>A0A0T9U601</accession>
<dbReference type="Proteomes" id="UP000038647">
    <property type="component" value="Unassembled WGS sequence"/>
</dbReference>
<dbReference type="Gene3D" id="3.40.50.1980">
    <property type="entry name" value="Nitrogenase molybdenum iron protein domain"/>
    <property type="match status" value="2"/>
</dbReference>
<protein>
    <submittedName>
        <fullName evidence="4">Solute-binding periplasmic protein of iron/siderophore ABC transporter</fullName>
    </submittedName>
</protein>
<keyword evidence="1" id="KW-0732">Signal</keyword>
<dbReference type="Pfam" id="PF01497">
    <property type="entry name" value="Peripla_BP_2"/>
    <property type="match status" value="1"/>
</dbReference>
<dbReference type="CDD" id="cd01139">
    <property type="entry name" value="TroA_f"/>
    <property type="match status" value="1"/>
</dbReference>
<dbReference type="PANTHER" id="PTHR30535:SF34">
    <property type="entry name" value="MOLYBDATE-BINDING PROTEIN MOLA"/>
    <property type="match status" value="1"/>
</dbReference>
<reference evidence="3 5" key="1">
    <citation type="submission" date="2015-03" db="EMBL/GenBank/DDBJ databases">
        <authorList>
            <consortium name="Pathogen Informatics"/>
            <person name="Murphy D."/>
        </authorList>
    </citation>
    <scope>NUCLEOTIDE SEQUENCE [LARGE SCALE GENOMIC DNA]</scope>
    <source>
        <strain evidence="3 5">IP08791</strain>
    </source>
</reference>